<organism evidence="3 4">
    <name type="scientific">Christiangramia salexigens</name>
    <dbReference type="NCBI Taxonomy" id="1913577"/>
    <lineage>
        <taxon>Bacteria</taxon>
        <taxon>Pseudomonadati</taxon>
        <taxon>Bacteroidota</taxon>
        <taxon>Flavobacteriia</taxon>
        <taxon>Flavobacteriales</taxon>
        <taxon>Flavobacteriaceae</taxon>
        <taxon>Christiangramia</taxon>
    </lineage>
</organism>
<gene>
    <name evidence="3" type="ORF">LPB144_08410</name>
</gene>
<feature type="domain" description="Glycosyl transferase family 1" evidence="1">
    <location>
        <begin position="176"/>
        <end position="343"/>
    </location>
</feature>
<proteinExistence type="predicted"/>
<evidence type="ECO:0000259" key="1">
    <source>
        <dbReference type="Pfam" id="PF00534"/>
    </source>
</evidence>
<keyword evidence="4" id="KW-1185">Reference proteome</keyword>
<dbReference type="AlphaFoldDB" id="A0A1L3J5Q3"/>
<name>A0A1L3J5Q3_9FLAO</name>
<dbReference type="PANTHER" id="PTHR45947">
    <property type="entry name" value="SULFOQUINOVOSYL TRANSFERASE SQD2"/>
    <property type="match status" value="1"/>
</dbReference>
<evidence type="ECO:0000259" key="2">
    <source>
        <dbReference type="Pfam" id="PF13579"/>
    </source>
</evidence>
<dbReference type="KEGG" id="grl:LPB144_08410"/>
<dbReference type="InterPro" id="IPR028098">
    <property type="entry name" value="Glyco_trans_4-like_N"/>
</dbReference>
<dbReference type="EMBL" id="CP018153">
    <property type="protein sequence ID" value="APG60424.1"/>
    <property type="molecule type" value="Genomic_DNA"/>
</dbReference>
<reference evidence="3 4" key="1">
    <citation type="submission" date="2016-11" db="EMBL/GenBank/DDBJ databases">
        <title>Gramella sp. LPB0144 isolated from marine environment.</title>
        <authorList>
            <person name="Kim E."/>
            <person name="Yi H."/>
        </authorList>
    </citation>
    <scope>NUCLEOTIDE SEQUENCE [LARGE SCALE GENOMIC DNA]</scope>
    <source>
        <strain evidence="3 4">LPB0144</strain>
    </source>
</reference>
<dbReference type="RefSeq" id="WP_072553071.1">
    <property type="nucleotide sequence ID" value="NZ_CP018153.1"/>
</dbReference>
<evidence type="ECO:0000313" key="4">
    <source>
        <dbReference type="Proteomes" id="UP000182510"/>
    </source>
</evidence>
<dbReference type="STRING" id="1913577.LPB144_08410"/>
<sequence length="380" mass="42346">MKIAHFISSIDVSTGGPAKSVTSLIESILQISDLNVDLYSGKSENPIISDFVKEGGKVQILGSHFTGHLKGLNEKLKLSKPDVMHGHGLWQMPIHQMAVSARKLGVPYIISPRGMLDVWSINHKGFKKKLALKLYQKKDLEFAFGFHATSKVEAENIRKAGFENPIAIIPNGVKIPEIIKKTSSTPEKRKILFLSRLVKNKGIEELLVAWSGLDLSLTQNWELNIVGAGDKKFVKKLNEKKAELNLSNVHFRGAAYGTEKENYFFEADLFVLPTYTENFGVAIAEALAYGIPVITTKGAPWSDLTKNGCGWWIDLGEEPLRISLTEALSSSQESLNEMGVNGRALIQEKYSLDSVSEQMKEFYDWTIGESRETPNFIFEN</sequence>
<accession>A0A1L3J5Q3</accession>
<dbReference type="OrthoDB" id="9806653at2"/>
<evidence type="ECO:0008006" key="5">
    <source>
        <dbReference type="Google" id="ProtNLM"/>
    </source>
</evidence>
<dbReference type="Pfam" id="PF00534">
    <property type="entry name" value="Glycos_transf_1"/>
    <property type="match status" value="1"/>
</dbReference>
<feature type="domain" description="Glycosyltransferase subfamily 4-like N-terminal" evidence="2">
    <location>
        <begin position="70"/>
        <end position="172"/>
    </location>
</feature>
<dbReference type="PANTHER" id="PTHR45947:SF3">
    <property type="entry name" value="SULFOQUINOVOSYL TRANSFERASE SQD2"/>
    <property type="match status" value="1"/>
</dbReference>
<dbReference type="SUPFAM" id="SSF53756">
    <property type="entry name" value="UDP-Glycosyltransferase/glycogen phosphorylase"/>
    <property type="match status" value="1"/>
</dbReference>
<dbReference type="Gene3D" id="3.40.50.2000">
    <property type="entry name" value="Glycogen Phosphorylase B"/>
    <property type="match status" value="2"/>
</dbReference>
<dbReference type="Proteomes" id="UP000182510">
    <property type="component" value="Chromosome"/>
</dbReference>
<dbReference type="InterPro" id="IPR050194">
    <property type="entry name" value="Glycosyltransferase_grp1"/>
</dbReference>
<dbReference type="InterPro" id="IPR001296">
    <property type="entry name" value="Glyco_trans_1"/>
</dbReference>
<dbReference type="GO" id="GO:0016758">
    <property type="term" value="F:hexosyltransferase activity"/>
    <property type="evidence" value="ECO:0007669"/>
    <property type="project" value="TreeGrafter"/>
</dbReference>
<protein>
    <recommendedName>
        <fullName evidence="5">Glycosyltransferase</fullName>
    </recommendedName>
</protein>
<dbReference type="Pfam" id="PF13579">
    <property type="entry name" value="Glyco_trans_4_4"/>
    <property type="match status" value="1"/>
</dbReference>
<evidence type="ECO:0000313" key="3">
    <source>
        <dbReference type="EMBL" id="APG60424.1"/>
    </source>
</evidence>